<comment type="caution">
    <text evidence="11">The sequence shown here is derived from an EMBL/GenBank/DDBJ whole genome shotgun (WGS) entry which is preliminary data.</text>
</comment>
<feature type="binding site" evidence="9">
    <location>
        <begin position="22"/>
        <end position="29"/>
    </location>
    <ligand>
        <name>ATP</name>
        <dbReference type="ChEBI" id="CHEBI:30616"/>
    </ligand>
</feature>
<name>A0A7W6GGV0_9HYPH</name>
<evidence type="ECO:0000256" key="7">
    <source>
        <dbReference type="ARBA" id="ARBA00022840"/>
    </source>
</evidence>
<comment type="similarity">
    <text evidence="1 9">Belongs to the guanylate kinase family.</text>
</comment>
<dbReference type="NCBIfam" id="TIGR03263">
    <property type="entry name" value="guanyl_kin"/>
    <property type="match status" value="1"/>
</dbReference>
<dbReference type="Gene3D" id="3.30.63.10">
    <property type="entry name" value="Guanylate Kinase phosphate binding domain"/>
    <property type="match status" value="1"/>
</dbReference>
<evidence type="ECO:0000256" key="6">
    <source>
        <dbReference type="ARBA" id="ARBA00022777"/>
    </source>
</evidence>
<evidence type="ECO:0000256" key="5">
    <source>
        <dbReference type="ARBA" id="ARBA00022741"/>
    </source>
</evidence>
<dbReference type="PROSITE" id="PS50052">
    <property type="entry name" value="GUANYLATE_KINASE_2"/>
    <property type="match status" value="1"/>
</dbReference>
<dbReference type="PROSITE" id="PS00856">
    <property type="entry name" value="GUANYLATE_KINASE_1"/>
    <property type="match status" value="1"/>
</dbReference>
<sequence>MTPPSEQLAALPRRGVLLILSSPSGAGKSTLTRALLDTDSEITLSISATTRARRPSEADGVHYRFLKQREFDAMKDAGELLEWAEVHGNCYGTPREPVEKALAEGRDVLFDIDWQGTKQVCEKMRADVATVFVLPPSAAELRSRLERRAEDSPEVIASRLRNAAVEIGHVDEYDYAVINDDFERCLNELRAVLHAERVRRARQPAITDFAAGLVKDLADLQPS</sequence>
<feature type="domain" description="Guanylate kinase-like" evidence="10">
    <location>
        <begin position="15"/>
        <end position="194"/>
    </location>
</feature>
<keyword evidence="4 9" id="KW-0808">Transferase</keyword>
<dbReference type="RefSeq" id="WP_183396312.1">
    <property type="nucleotide sequence ID" value="NZ_JACIDR010000006.1"/>
</dbReference>
<evidence type="ECO:0000256" key="2">
    <source>
        <dbReference type="ARBA" id="ARBA00012961"/>
    </source>
</evidence>
<keyword evidence="12" id="KW-1185">Reference proteome</keyword>
<dbReference type="SUPFAM" id="SSF52540">
    <property type="entry name" value="P-loop containing nucleoside triphosphate hydrolases"/>
    <property type="match status" value="1"/>
</dbReference>
<dbReference type="AlphaFoldDB" id="A0A7W6GGV0"/>
<dbReference type="Gene3D" id="3.40.50.300">
    <property type="entry name" value="P-loop containing nucleotide triphosphate hydrolases"/>
    <property type="match status" value="1"/>
</dbReference>
<evidence type="ECO:0000256" key="9">
    <source>
        <dbReference type="HAMAP-Rule" id="MF_00328"/>
    </source>
</evidence>
<dbReference type="FunFam" id="3.30.63.10:FF:000002">
    <property type="entry name" value="Guanylate kinase 1"/>
    <property type="match status" value="1"/>
</dbReference>
<dbReference type="HAMAP" id="MF_00328">
    <property type="entry name" value="Guanylate_kinase"/>
    <property type="match status" value="1"/>
</dbReference>
<keyword evidence="5 9" id="KW-0547">Nucleotide-binding</keyword>
<organism evidence="11 12">
    <name type="scientific">Hansschlegelia beijingensis</name>
    <dbReference type="NCBI Taxonomy" id="1133344"/>
    <lineage>
        <taxon>Bacteria</taxon>
        <taxon>Pseudomonadati</taxon>
        <taxon>Pseudomonadota</taxon>
        <taxon>Alphaproteobacteria</taxon>
        <taxon>Hyphomicrobiales</taxon>
        <taxon>Methylopilaceae</taxon>
        <taxon>Hansschlegelia</taxon>
    </lineage>
</organism>
<comment type="catalytic activity">
    <reaction evidence="9">
        <text>GMP + ATP = GDP + ADP</text>
        <dbReference type="Rhea" id="RHEA:20780"/>
        <dbReference type="ChEBI" id="CHEBI:30616"/>
        <dbReference type="ChEBI" id="CHEBI:58115"/>
        <dbReference type="ChEBI" id="CHEBI:58189"/>
        <dbReference type="ChEBI" id="CHEBI:456216"/>
        <dbReference type="EC" id="2.7.4.8"/>
    </reaction>
</comment>
<dbReference type="CDD" id="cd00071">
    <property type="entry name" value="GMPK"/>
    <property type="match status" value="1"/>
</dbReference>
<dbReference type="InterPro" id="IPR020590">
    <property type="entry name" value="Guanylate_kinase_CS"/>
</dbReference>
<evidence type="ECO:0000313" key="11">
    <source>
        <dbReference type="EMBL" id="MBB3974462.1"/>
    </source>
</evidence>
<evidence type="ECO:0000256" key="3">
    <source>
        <dbReference type="ARBA" id="ARBA00016296"/>
    </source>
</evidence>
<dbReference type="InterPro" id="IPR008144">
    <property type="entry name" value="Guanylate_kin-like_dom"/>
</dbReference>
<evidence type="ECO:0000259" key="10">
    <source>
        <dbReference type="PROSITE" id="PS50052"/>
    </source>
</evidence>
<protein>
    <recommendedName>
        <fullName evidence="3 9">Guanylate kinase</fullName>
        <ecNumber evidence="2 9">2.7.4.8</ecNumber>
    </recommendedName>
    <alternativeName>
        <fullName evidence="8 9">GMP kinase</fullName>
    </alternativeName>
</protein>
<reference evidence="11 12" key="1">
    <citation type="submission" date="2020-08" db="EMBL/GenBank/DDBJ databases">
        <title>Genomic Encyclopedia of Type Strains, Phase IV (KMG-IV): sequencing the most valuable type-strain genomes for metagenomic binning, comparative biology and taxonomic classification.</title>
        <authorList>
            <person name="Goeker M."/>
        </authorList>
    </citation>
    <scope>NUCLEOTIDE SEQUENCE [LARGE SCALE GENOMIC DNA]</scope>
    <source>
        <strain evidence="11 12">DSM 25481</strain>
    </source>
</reference>
<proteinExistence type="inferred from homology"/>
<dbReference type="PANTHER" id="PTHR23117:SF13">
    <property type="entry name" value="GUANYLATE KINASE"/>
    <property type="match status" value="1"/>
</dbReference>
<evidence type="ECO:0000313" key="12">
    <source>
        <dbReference type="Proteomes" id="UP000528964"/>
    </source>
</evidence>
<keyword evidence="6 9" id="KW-0418">Kinase</keyword>
<dbReference type="SMART" id="SM00072">
    <property type="entry name" value="GuKc"/>
    <property type="match status" value="1"/>
</dbReference>
<dbReference type="InterPro" id="IPR027417">
    <property type="entry name" value="P-loop_NTPase"/>
</dbReference>
<dbReference type="InterPro" id="IPR017665">
    <property type="entry name" value="Guanylate_kinase"/>
</dbReference>
<dbReference type="InterPro" id="IPR008145">
    <property type="entry name" value="GK/Ca_channel_bsu"/>
</dbReference>
<keyword evidence="9" id="KW-0963">Cytoplasm</keyword>
<dbReference type="EC" id="2.7.4.8" evidence="2 9"/>
<keyword evidence="7 9" id="KW-0067">ATP-binding</keyword>
<accession>A0A7W6GGV0</accession>
<dbReference type="PANTHER" id="PTHR23117">
    <property type="entry name" value="GUANYLATE KINASE-RELATED"/>
    <property type="match status" value="1"/>
</dbReference>
<dbReference type="GO" id="GO:0005524">
    <property type="term" value="F:ATP binding"/>
    <property type="evidence" value="ECO:0007669"/>
    <property type="project" value="UniProtKB-UniRule"/>
</dbReference>
<dbReference type="GO" id="GO:0004385">
    <property type="term" value="F:GMP kinase activity"/>
    <property type="evidence" value="ECO:0007669"/>
    <property type="project" value="UniProtKB-UniRule"/>
</dbReference>
<dbReference type="EMBL" id="JACIDR010000006">
    <property type="protein sequence ID" value="MBB3974462.1"/>
    <property type="molecule type" value="Genomic_DNA"/>
</dbReference>
<evidence type="ECO:0000256" key="4">
    <source>
        <dbReference type="ARBA" id="ARBA00022679"/>
    </source>
</evidence>
<gene>
    <name evidence="9" type="primary">gmk</name>
    <name evidence="11" type="ORF">GGR24_003143</name>
</gene>
<evidence type="ECO:0000256" key="1">
    <source>
        <dbReference type="ARBA" id="ARBA00005790"/>
    </source>
</evidence>
<evidence type="ECO:0000256" key="8">
    <source>
        <dbReference type="ARBA" id="ARBA00030128"/>
    </source>
</evidence>
<dbReference type="GO" id="GO:0005829">
    <property type="term" value="C:cytosol"/>
    <property type="evidence" value="ECO:0007669"/>
    <property type="project" value="TreeGrafter"/>
</dbReference>
<dbReference type="Proteomes" id="UP000528964">
    <property type="component" value="Unassembled WGS sequence"/>
</dbReference>
<comment type="function">
    <text evidence="9">Essential for recycling GMP and indirectly, cGMP.</text>
</comment>
<comment type="subcellular location">
    <subcellularLocation>
        <location evidence="9">Cytoplasm</location>
    </subcellularLocation>
</comment>
<dbReference type="Pfam" id="PF00625">
    <property type="entry name" value="Guanylate_kin"/>
    <property type="match status" value="1"/>
</dbReference>